<accession>A0A9P0M334</accession>
<reference evidence="1" key="1">
    <citation type="submission" date="2022-03" db="EMBL/GenBank/DDBJ databases">
        <authorList>
            <person name="Sayadi A."/>
        </authorList>
    </citation>
    <scope>NUCLEOTIDE SEQUENCE</scope>
</reference>
<sequence length="58" mass="6572">MYVRYIGGDIIHEEILYSQSLTAATTSEDIFNSISNFVGKHDLDWKKLIGLCTDAHLQ</sequence>
<name>A0A9P0M334_ACAOB</name>
<keyword evidence="2" id="KW-1185">Reference proteome</keyword>
<dbReference type="PANTHER" id="PTHR45913:SF19">
    <property type="entry name" value="LOW QUALITY PROTEIN: ZINC FINGER BED DOMAIN-CONTAINING PROTEIN 5-LIKE"/>
    <property type="match status" value="1"/>
</dbReference>
<proteinExistence type="predicted"/>
<evidence type="ECO:0000313" key="1">
    <source>
        <dbReference type="EMBL" id="CAH2003835.1"/>
    </source>
</evidence>
<dbReference type="EMBL" id="CAKOFQ010007560">
    <property type="protein sequence ID" value="CAH2003835.1"/>
    <property type="molecule type" value="Genomic_DNA"/>
</dbReference>
<dbReference type="Proteomes" id="UP001152888">
    <property type="component" value="Unassembled WGS sequence"/>
</dbReference>
<evidence type="ECO:0000313" key="2">
    <source>
        <dbReference type="Proteomes" id="UP001152888"/>
    </source>
</evidence>
<gene>
    <name evidence="1" type="ORF">ACAOBT_LOCUS27655</name>
</gene>
<comment type="caution">
    <text evidence="1">The sequence shown here is derived from an EMBL/GenBank/DDBJ whole genome shotgun (WGS) entry which is preliminary data.</text>
</comment>
<dbReference type="AlphaFoldDB" id="A0A9P0M334"/>
<organism evidence="1 2">
    <name type="scientific">Acanthoscelides obtectus</name>
    <name type="common">Bean weevil</name>
    <name type="synonym">Bruchus obtectus</name>
    <dbReference type="NCBI Taxonomy" id="200917"/>
    <lineage>
        <taxon>Eukaryota</taxon>
        <taxon>Metazoa</taxon>
        <taxon>Ecdysozoa</taxon>
        <taxon>Arthropoda</taxon>
        <taxon>Hexapoda</taxon>
        <taxon>Insecta</taxon>
        <taxon>Pterygota</taxon>
        <taxon>Neoptera</taxon>
        <taxon>Endopterygota</taxon>
        <taxon>Coleoptera</taxon>
        <taxon>Polyphaga</taxon>
        <taxon>Cucujiformia</taxon>
        <taxon>Chrysomeloidea</taxon>
        <taxon>Chrysomelidae</taxon>
        <taxon>Bruchinae</taxon>
        <taxon>Bruchini</taxon>
        <taxon>Acanthoscelides</taxon>
    </lineage>
</organism>
<dbReference type="PANTHER" id="PTHR45913">
    <property type="entry name" value="EPM2A-INTERACTING PROTEIN 1"/>
    <property type="match status" value="1"/>
</dbReference>
<dbReference type="OrthoDB" id="6580598at2759"/>
<protein>
    <submittedName>
        <fullName evidence="1">Uncharacterized protein</fullName>
    </submittedName>
</protein>